<dbReference type="PROSITE" id="PS01360">
    <property type="entry name" value="ZF_MYND_1"/>
    <property type="match status" value="1"/>
</dbReference>
<keyword evidence="2" id="KW-0863">Zinc-finger</keyword>
<dbReference type="InterPro" id="IPR002893">
    <property type="entry name" value="Znf_MYND"/>
</dbReference>
<evidence type="ECO:0000313" key="7">
    <source>
        <dbReference type="Proteomes" id="UP000002316"/>
    </source>
</evidence>
<gene>
    <name evidence="6" type="ORF">TbgDal_X240</name>
</gene>
<feature type="transmembrane region" description="Helical" evidence="4">
    <location>
        <begin position="56"/>
        <end position="84"/>
    </location>
</feature>
<dbReference type="SUPFAM" id="SSF144232">
    <property type="entry name" value="HIT/MYND zinc finger-like"/>
    <property type="match status" value="1"/>
</dbReference>
<proteinExistence type="predicted"/>
<dbReference type="VEuPathDB" id="TriTrypDB:Tbg972.10.240"/>
<reference evidence="7" key="1">
    <citation type="journal article" date="2010" name="PLoS Negl. Trop. Dis.">
        <title>The genome sequence of Trypanosoma brucei gambiense, causative agent of chronic human african trypanosomiasis.</title>
        <authorList>
            <person name="Jackson A.P."/>
            <person name="Sanders M."/>
            <person name="Berry A."/>
            <person name="McQuillan J."/>
            <person name="Aslett M.A."/>
            <person name="Quail M.A."/>
            <person name="Chukualim B."/>
            <person name="Capewell P."/>
            <person name="MacLeod A."/>
            <person name="Melville S.E."/>
            <person name="Gibson W."/>
            <person name="Barry J.D."/>
            <person name="Berriman M."/>
            <person name="Hertz-Fowler C."/>
        </authorList>
    </citation>
    <scope>NUCLEOTIDE SEQUENCE [LARGE SCALE GENOMIC DNA]</scope>
    <source>
        <strain evidence="7">MHOM/CI/86/DAL972</strain>
    </source>
</reference>
<dbReference type="GO" id="GO:0008270">
    <property type="term" value="F:zinc ion binding"/>
    <property type="evidence" value="ECO:0007669"/>
    <property type="project" value="UniProtKB-KW"/>
</dbReference>
<keyword evidence="4" id="KW-0472">Membrane</keyword>
<dbReference type="GeneID" id="23865296"/>
<feature type="transmembrane region" description="Helical" evidence="4">
    <location>
        <begin position="31"/>
        <end position="49"/>
    </location>
</feature>
<feature type="domain" description="MYND-type" evidence="5">
    <location>
        <begin position="183"/>
        <end position="220"/>
    </location>
</feature>
<evidence type="ECO:0000259" key="5">
    <source>
        <dbReference type="PROSITE" id="PS01360"/>
    </source>
</evidence>
<accession>D0A101</accession>
<feature type="transmembrane region" description="Helical" evidence="4">
    <location>
        <begin position="7"/>
        <end position="25"/>
    </location>
</feature>
<dbReference type="AlphaFoldDB" id="D0A101"/>
<evidence type="ECO:0000313" key="6">
    <source>
        <dbReference type="EMBL" id="CBH14943.1"/>
    </source>
</evidence>
<dbReference type="RefSeq" id="XP_011777209.1">
    <property type="nucleotide sequence ID" value="XM_011778907.1"/>
</dbReference>
<keyword evidence="3" id="KW-0862">Zinc</keyword>
<keyword evidence="4" id="KW-1133">Transmembrane helix</keyword>
<sequence>MLLNSSFFVYFVLIAVVFITPHRVWFVYIYIYIYIYIYTYFCIALYIFIYTYVQMLLLFFTVFCFSFTALALSFKFLYIIYFFFVGTSSFRSVWAYGMDSADPTASECDKISSIVSRLEMNEKRQHELMLQISACEARIRAIEAHMSRNSDEVPKKSLDSQVNDRMKTDDRKQAVALTEERVCDYCLIFTQCWSCPACGREWYCSSRCQRLRTYLHGPFCGCQRPAVA</sequence>
<dbReference type="Proteomes" id="UP000002316">
    <property type="component" value="Chromosome 10"/>
</dbReference>
<evidence type="ECO:0000256" key="3">
    <source>
        <dbReference type="ARBA" id="ARBA00022833"/>
    </source>
</evidence>
<protein>
    <recommendedName>
        <fullName evidence="5">MYND-type domain-containing protein</fullName>
    </recommendedName>
</protein>
<evidence type="ECO:0000256" key="2">
    <source>
        <dbReference type="ARBA" id="ARBA00022771"/>
    </source>
</evidence>
<keyword evidence="4" id="KW-0812">Transmembrane</keyword>
<dbReference type="EMBL" id="FN554973">
    <property type="protein sequence ID" value="CBH14943.1"/>
    <property type="molecule type" value="Genomic_DNA"/>
</dbReference>
<keyword evidence="1" id="KW-0479">Metal-binding</keyword>
<dbReference type="KEGG" id="tbg:TbgDal_X240"/>
<name>D0A101_TRYB9</name>
<evidence type="ECO:0000256" key="4">
    <source>
        <dbReference type="SAM" id="Phobius"/>
    </source>
</evidence>
<evidence type="ECO:0000256" key="1">
    <source>
        <dbReference type="ARBA" id="ARBA00022723"/>
    </source>
</evidence>
<dbReference type="OrthoDB" id="243817at2759"/>
<organism evidence="6 7">
    <name type="scientific">Trypanosoma brucei gambiense (strain MHOM/CI/86/DAL972)</name>
    <dbReference type="NCBI Taxonomy" id="679716"/>
    <lineage>
        <taxon>Eukaryota</taxon>
        <taxon>Discoba</taxon>
        <taxon>Euglenozoa</taxon>
        <taxon>Kinetoplastea</taxon>
        <taxon>Metakinetoplastina</taxon>
        <taxon>Trypanosomatida</taxon>
        <taxon>Trypanosomatidae</taxon>
        <taxon>Trypanosoma</taxon>
    </lineage>
</organism>